<name>A0A5N7CXR3_9EURO</name>
<dbReference type="GeneID" id="43663736"/>
<protein>
    <submittedName>
        <fullName evidence="2">Uncharacterized protein</fullName>
    </submittedName>
</protein>
<proteinExistence type="predicted"/>
<organism evidence="2 3">
    <name type="scientific">Aspergillus pseudonomiae</name>
    <dbReference type="NCBI Taxonomy" id="1506151"/>
    <lineage>
        <taxon>Eukaryota</taxon>
        <taxon>Fungi</taxon>
        <taxon>Dikarya</taxon>
        <taxon>Ascomycota</taxon>
        <taxon>Pezizomycotina</taxon>
        <taxon>Eurotiomycetes</taxon>
        <taxon>Eurotiomycetidae</taxon>
        <taxon>Eurotiales</taxon>
        <taxon>Aspergillaceae</taxon>
        <taxon>Aspergillus</taxon>
        <taxon>Aspergillus subgen. Circumdati</taxon>
    </lineage>
</organism>
<dbReference type="Proteomes" id="UP000325579">
    <property type="component" value="Unassembled WGS sequence"/>
</dbReference>
<evidence type="ECO:0000313" key="2">
    <source>
        <dbReference type="EMBL" id="KAE8398961.1"/>
    </source>
</evidence>
<dbReference type="AlphaFoldDB" id="A0A5N7CXR3"/>
<feature type="compositionally biased region" description="Basic and acidic residues" evidence="1">
    <location>
        <begin position="49"/>
        <end position="61"/>
    </location>
</feature>
<sequence>MAGWRPKIISEQTSSQWSKTVCISPNTLQIMKELIICIPWILKFRNQTAKKDDERDMESERPAGGNTRSASQGQNSYNDPVEATLRVGHRGTMLGPSANHAVRSKSDQDKCIVTKAGEPNDTAHIFGRPFGIRHQQKDAHDVFWNTLKLF</sequence>
<dbReference type="OrthoDB" id="5416097at2759"/>
<keyword evidence="3" id="KW-1185">Reference proteome</keyword>
<evidence type="ECO:0000256" key="1">
    <source>
        <dbReference type="SAM" id="MobiDB-lite"/>
    </source>
</evidence>
<reference evidence="2 3" key="1">
    <citation type="submission" date="2019-04" db="EMBL/GenBank/DDBJ databases">
        <authorList>
            <consortium name="DOE Joint Genome Institute"/>
            <person name="Mondo S."/>
            <person name="Kjaerbolling I."/>
            <person name="Vesth T."/>
            <person name="Frisvad J.C."/>
            <person name="Nybo J.L."/>
            <person name="Theobald S."/>
            <person name="Kildgaard S."/>
            <person name="Isbrandt T."/>
            <person name="Kuo A."/>
            <person name="Sato A."/>
            <person name="Lyhne E.K."/>
            <person name="Kogle M.E."/>
            <person name="Wiebenga A."/>
            <person name="Kun R.S."/>
            <person name="Lubbers R.J."/>
            <person name="Makela M.R."/>
            <person name="Barry K."/>
            <person name="Chovatia M."/>
            <person name="Clum A."/>
            <person name="Daum C."/>
            <person name="Haridas S."/>
            <person name="He G."/>
            <person name="LaButti K."/>
            <person name="Lipzen A."/>
            <person name="Riley R."/>
            <person name="Salamov A."/>
            <person name="Simmons B.A."/>
            <person name="Magnuson J.K."/>
            <person name="Henrissat B."/>
            <person name="Mortensen U.H."/>
            <person name="Larsen T.O."/>
            <person name="Devries R.P."/>
            <person name="Grigoriev I.V."/>
            <person name="Machida M."/>
            <person name="Baker S.E."/>
            <person name="Andersen M.R."/>
            <person name="Cantor M.N."/>
            <person name="Hua S.X."/>
        </authorList>
    </citation>
    <scope>NUCLEOTIDE SEQUENCE [LARGE SCALE GENOMIC DNA]</scope>
    <source>
        <strain evidence="2 3">CBS 119388</strain>
    </source>
</reference>
<evidence type="ECO:0000313" key="3">
    <source>
        <dbReference type="Proteomes" id="UP000325579"/>
    </source>
</evidence>
<dbReference type="RefSeq" id="XP_031936280.1">
    <property type="nucleotide sequence ID" value="XM_032079045.1"/>
</dbReference>
<gene>
    <name evidence="2" type="ORF">BDV37DRAFT_15469</name>
</gene>
<accession>A0A5N7CXR3</accession>
<feature type="compositionally biased region" description="Polar residues" evidence="1">
    <location>
        <begin position="66"/>
        <end position="78"/>
    </location>
</feature>
<feature type="region of interest" description="Disordered" evidence="1">
    <location>
        <begin position="48"/>
        <end position="82"/>
    </location>
</feature>
<dbReference type="EMBL" id="ML736844">
    <property type="protein sequence ID" value="KAE8398961.1"/>
    <property type="molecule type" value="Genomic_DNA"/>
</dbReference>